<dbReference type="PANTHER" id="PTHR12420">
    <property type="entry name" value="PHD FINGER PROTEIN"/>
    <property type="match status" value="1"/>
</dbReference>
<proteinExistence type="predicted"/>
<dbReference type="EMBL" id="GEEE01004543">
    <property type="protein sequence ID" value="JAP58682.1"/>
    <property type="molecule type" value="Transcribed_RNA"/>
</dbReference>
<accession>A0A0X3QCU6</accession>
<feature type="compositionally biased region" description="Low complexity" evidence="4">
    <location>
        <begin position="554"/>
        <end position="589"/>
    </location>
</feature>
<keyword evidence="2" id="KW-0863">Zinc-finger</keyword>
<evidence type="ECO:0000256" key="2">
    <source>
        <dbReference type="ARBA" id="ARBA00022771"/>
    </source>
</evidence>
<dbReference type="PANTHER" id="PTHR12420:SF42">
    <property type="entry name" value="G2_M PHASE-SPECIFIC E3 UBIQUITIN-PROTEIN LIGASE"/>
    <property type="match status" value="1"/>
</dbReference>
<organism evidence="6">
    <name type="scientific">Schistocephalus solidus</name>
    <name type="common">Tapeworm</name>
    <dbReference type="NCBI Taxonomy" id="70667"/>
    <lineage>
        <taxon>Eukaryota</taxon>
        <taxon>Metazoa</taxon>
        <taxon>Spiralia</taxon>
        <taxon>Lophotrochozoa</taxon>
        <taxon>Platyhelminthes</taxon>
        <taxon>Cestoda</taxon>
        <taxon>Eucestoda</taxon>
        <taxon>Diphyllobothriidea</taxon>
        <taxon>Diphyllobothriidae</taxon>
        <taxon>Schistocephalus</taxon>
    </lineage>
</organism>
<sequence>MSPSEGRICMFCRSPSMDPILGDFVESGDIIVHTNCLYTASGLVQQYDPEKLSEQNKKRFINGFDSKEVKNELKRGRRLRCRHCGIPGACVGCSNAKCRCTFHLPCLYKANGFAVFRGNFPAYCSLHRPLQDLKSRLSEYEQPPECCICLFELLDIDEFCQNRREDRPRKRFVLPSQLSTSCSTASSKTPTPESLRKHITIVDGGKPLTPVRSRRSSVRKFTSIWEVNNSSVEESLRSLVELSKPEVATTEEESRVKSDNWLSLLFSDSEGEGLEQATPSTASKPRQPSRYALWSHAIIHGQCCRPAWMHRDCITGYAKSAGLHHIKCPLCFNRDTFTETLFTFGVWIPDRDAAWELEPGAFDSSENAEAANSTSSSPSTIPASVSPSDENTKPVASSTLTATSSPSSPNSAPQKGIRRRRRRLTETAVPPKRHTITRRRTALARRTPLSEMQPTLNVDRLPTVGEVCPLDTESEGDATPVAAASTEATLSASPSILSVLKYPSPVSPTPTAKPPRRRRNTVVIAARGGSRRDAACELELGASDHLANPETGNSASSSPSTIPASVSPPDENTKPAASSILTATSSPSS</sequence>
<dbReference type="Gene3D" id="3.30.40.10">
    <property type="entry name" value="Zinc/RING finger domain, C3HC4 (zinc finger)"/>
    <property type="match status" value="1"/>
</dbReference>
<name>A0A0X3QCU6_SCHSO</name>
<dbReference type="InterPro" id="IPR034732">
    <property type="entry name" value="EPHD"/>
</dbReference>
<dbReference type="GO" id="GO:0008270">
    <property type="term" value="F:zinc ion binding"/>
    <property type="evidence" value="ECO:0007669"/>
    <property type="project" value="UniProtKB-KW"/>
</dbReference>
<feature type="region of interest" description="Disordered" evidence="4">
    <location>
        <begin position="364"/>
        <end position="441"/>
    </location>
</feature>
<dbReference type="GO" id="GO:0005634">
    <property type="term" value="C:nucleus"/>
    <property type="evidence" value="ECO:0007669"/>
    <property type="project" value="TreeGrafter"/>
</dbReference>
<feature type="compositionally biased region" description="Basic residues" evidence="4">
    <location>
        <begin position="431"/>
        <end position="441"/>
    </location>
</feature>
<protein>
    <submittedName>
        <fullName evidence="6">PHD finger protein 7</fullName>
    </submittedName>
</protein>
<feature type="region of interest" description="Disordered" evidence="4">
    <location>
        <begin position="538"/>
        <end position="589"/>
    </location>
</feature>
<feature type="compositionally biased region" description="Low complexity" evidence="4">
    <location>
        <begin position="364"/>
        <end position="388"/>
    </location>
</feature>
<evidence type="ECO:0000256" key="1">
    <source>
        <dbReference type="ARBA" id="ARBA00022723"/>
    </source>
</evidence>
<feature type="compositionally biased region" description="Low complexity" evidence="4">
    <location>
        <begin position="396"/>
        <end position="413"/>
    </location>
</feature>
<dbReference type="Pfam" id="PF13771">
    <property type="entry name" value="zf-HC5HC2H"/>
    <property type="match status" value="1"/>
</dbReference>
<dbReference type="InterPro" id="IPR051188">
    <property type="entry name" value="PHD-type_Zinc_Finger"/>
</dbReference>
<gene>
    <name evidence="6" type="primary">PHF7</name>
    <name evidence="6" type="ORF">TR156721</name>
</gene>
<dbReference type="PROSITE" id="PS51805">
    <property type="entry name" value="EPHD"/>
    <property type="match status" value="1"/>
</dbReference>
<evidence type="ECO:0000259" key="5">
    <source>
        <dbReference type="PROSITE" id="PS51805"/>
    </source>
</evidence>
<feature type="domain" description="PHD-type" evidence="5">
    <location>
        <begin position="6"/>
        <end position="128"/>
    </location>
</feature>
<dbReference type="AlphaFoldDB" id="A0A0X3QCU6"/>
<reference evidence="6" key="1">
    <citation type="submission" date="2016-01" db="EMBL/GenBank/DDBJ databases">
        <title>Reference transcriptome for the parasite Schistocephalus solidus: insights into the molecular evolution of parasitism.</title>
        <authorList>
            <person name="Hebert F.O."/>
            <person name="Grambauer S."/>
            <person name="Barber I."/>
            <person name="Landry C.R."/>
            <person name="Aubin-Horth N."/>
        </authorList>
    </citation>
    <scope>NUCLEOTIDE SEQUENCE</scope>
</reference>
<evidence type="ECO:0000313" key="6">
    <source>
        <dbReference type="EMBL" id="JAP58682.1"/>
    </source>
</evidence>
<evidence type="ECO:0000256" key="3">
    <source>
        <dbReference type="ARBA" id="ARBA00022833"/>
    </source>
</evidence>
<dbReference type="InterPro" id="IPR013083">
    <property type="entry name" value="Znf_RING/FYVE/PHD"/>
</dbReference>
<evidence type="ECO:0000256" key="4">
    <source>
        <dbReference type="SAM" id="MobiDB-lite"/>
    </source>
</evidence>
<feature type="non-terminal residue" evidence="6">
    <location>
        <position position="589"/>
    </location>
</feature>
<keyword evidence="1" id="KW-0479">Metal-binding</keyword>
<keyword evidence="3" id="KW-0862">Zinc</keyword>